<protein>
    <submittedName>
        <fullName evidence="2">Uncharacterized protein</fullName>
    </submittedName>
</protein>
<proteinExistence type="predicted"/>
<dbReference type="AlphaFoldDB" id="A0A3N4HUT4"/>
<accession>A0A3N4HUT4</accession>
<sequence length="166" mass="19079">MSHAVAEYAKLLRDLEDIIKDPRTTERERTRALKTMHDAINLTQHLDLSQLQAHLASSSDQDEPIRVPAEVQVEMFQAIRRIFPNTELRRCEVHDQRIKENENNRQEVEAALYDQYGKRLLILLHAMLEAASSRHHEQTGEPMVFVSDPATTNTADPNESEGNRVD</sequence>
<feature type="region of interest" description="Disordered" evidence="1">
    <location>
        <begin position="146"/>
        <end position="166"/>
    </location>
</feature>
<evidence type="ECO:0000313" key="3">
    <source>
        <dbReference type="Proteomes" id="UP000275078"/>
    </source>
</evidence>
<reference evidence="2 3" key="1">
    <citation type="journal article" date="2018" name="Nat. Ecol. Evol.">
        <title>Pezizomycetes genomes reveal the molecular basis of ectomycorrhizal truffle lifestyle.</title>
        <authorList>
            <person name="Murat C."/>
            <person name="Payen T."/>
            <person name="Noel B."/>
            <person name="Kuo A."/>
            <person name="Morin E."/>
            <person name="Chen J."/>
            <person name="Kohler A."/>
            <person name="Krizsan K."/>
            <person name="Balestrini R."/>
            <person name="Da Silva C."/>
            <person name="Montanini B."/>
            <person name="Hainaut M."/>
            <person name="Levati E."/>
            <person name="Barry K.W."/>
            <person name="Belfiori B."/>
            <person name="Cichocki N."/>
            <person name="Clum A."/>
            <person name="Dockter R.B."/>
            <person name="Fauchery L."/>
            <person name="Guy J."/>
            <person name="Iotti M."/>
            <person name="Le Tacon F."/>
            <person name="Lindquist E.A."/>
            <person name="Lipzen A."/>
            <person name="Malagnac F."/>
            <person name="Mello A."/>
            <person name="Molinier V."/>
            <person name="Miyauchi S."/>
            <person name="Poulain J."/>
            <person name="Riccioni C."/>
            <person name="Rubini A."/>
            <person name="Sitrit Y."/>
            <person name="Splivallo R."/>
            <person name="Traeger S."/>
            <person name="Wang M."/>
            <person name="Zifcakova L."/>
            <person name="Wipf D."/>
            <person name="Zambonelli A."/>
            <person name="Paolocci F."/>
            <person name="Nowrousian M."/>
            <person name="Ottonello S."/>
            <person name="Baldrian P."/>
            <person name="Spatafora J.W."/>
            <person name="Henrissat B."/>
            <person name="Nagy L.G."/>
            <person name="Aury J.M."/>
            <person name="Wincker P."/>
            <person name="Grigoriev I.V."/>
            <person name="Bonfante P."/>
            <person name="Martin F.M."/>
        </authorList>
    </citation>
    <scope>NUCLEOTIDE SEQUENCE [LARGE SCALE GENOMIC DNA]</scope>
    <source>
        <strain evidence="2 3">RN42</strain>
    </source>
</reference>
<evidence type="ECO:0000313" key="2">
    <source>
        <dbReference type="EMBL" id="RPA73434.1"/>
    </source>
</evidence>
<dbReference type="Proteomes" id="UP000275078">
    <property type="component" value="Unassembled WGS sequence"/>
</dbReference>
<dbReference type="EMBL" id="ML119821">
    <property type="protein sequence ID" value="RPA73434.1"/>
    <property type="molecule type" value="Genomic_DNA"/>
</dbReference>
<evidence type="ECO:0000256" key="1">
    <source>
        <dbReference type="SAM" id="MobiDB-lite"/>
    </source>
</evidence>
<keyword evidence="3" id="KW-1185">Reference proteome</keyword>
<gene>
    <name evidence="2" type="ORF">BJ508DRAFT_334080</name>
</gene>
<name>A0A3N4HUT4_ASCIM</name>
<organism evidence="2 3">
    <name type="scientific">Ascobolus immersus RN42</name>
    <dbReference type="NCBI Taxonomy" id="1160509"/>
    <lineage>
        <taxon>Eukaryota</taxon>
        <taxon>Fungi</taxon>
        <taxon>Dikarya</taxon>
        <taxon>Ascomycota</taxon>
        <taxon>Pezizomycotina</taxon>
        <taxon>Pezizomycetes</taxon>
        <taxon>Pezizales</taxon>
        <taxon>Ascobolaceae</taxon>
        <taxon>Ascobolus</taxon>
    </lineage>
</organism>